<dbReference type="PANTHER" id="PTHR30009">
    <property type="entry name" value="CYTOCHROME C-TYPE SYNTHESIS PROTEIN AND PTS TRANSMEMBRANE COMPONENT"/>
    <property type="match status" value="1"/>
</dbReference>
<dbReference type="NCBIfam" id="TIGR00826">
    <property type="entry name" value="EIIB_glc"/>
    <property type="match status" value="1"/>
</dbReference>
<evidence type="ECO:0000256" key="5">
    <source>
        <dbReference type="ARBA" id="ARBA00022777"/>
    </source>
</evidence>
<evidence type="ECO:0000256" key="2">
    <source>
        <dbReference type="ARBA" id="ARBA00022597"/>
    </source>
</evidence>
<keyword evidence="12" id="KW-1185">Reference proteome</keyword>
<dbReference type="PROSITE" id="PS01035">
    <property type="entry name" value="PTS_EIIB_TYPE_1_CYS"/>
    <property type="match status" value="1"/>
</dbReference>
<dbReference type="Proteomes" id="UP000236449">
    <property type="component" value="Unassembled WGS sequence"/>
</dbReference>
<dbReference type="GeneID" id="94024008"/>
<evidence type="ECO:0000256" key="3">
    <source>
        <dbReference type="ARBA" id="ARBA00022679"/>
    </source>
</evidence>
<keyword evidence="1" id="KW-0813">Transport</keyword>
<keyword evidence="5" id="KW-0418">Kinase</keyword>
<keyword evidence="2 8" id="KW-0762">Sugar transport</keyword>
<proteinExistence type="predicted"/>
<feature type="active site" description="Phosphocysteine intermediate; for EIIB activity" evidence="6">
    <location>
        <position position="42"/>
    </location>
</feature>
<evidence type="ECO:0000256" key="4">
    <source>
        <dbReference type="ARBA" id="ARBA00022683"/>
    </source>
</evidence>
<gene>
    <name evidence="9" type="ORF">C1N32_03715</name>
    <name evidence="8" type="ORF">C1O25_19690</name>
    <name evidence="10" type="ORF">DET48_10384</name>
</gene>
<reference evidence="10 13" key="2">
    <citation type="submission" date="2018-06" db="EMBL/GenBank/DDBJ databases">
        <title>Freshwater and sediment microbial communities from various areas in North America, analyzing microbe dynamics in response to fracking.</title>
        <authorList>
            <person name="Lamendella R."/>
        </authorList>
    </citation>
    <scope>NUCLEOTIDE SEQUENCE [LARGE SCALE GENOMIC DNA]</scope>
    <source>
        <strain evidence="10 13">99A</strain>
    </source>
</reference>
<evidence type="ECO:0000313" key="10">
    <source>
        <dbReference type="EMBL" id="RAS67798.1"/>
    </source>
</evidence>
<dbReference type="EMBL" id="POSK01000002">
    <property type="protein sequence ID" value="PNI06117.1"/>
    <property type="molecule type" value="Genomic_DNA"/>
</dbReference>
<evidence type="ECO:0000313" key="8">
    <source>
        <dbReference type="EMBL" id="PNH97909.1"/>
    </source>
</evidence>
<dbReference type="InterPro" id="IPR050429">
    <property type="entry name" value="PTS_Glucose_EIICBA"/>
</dbReference>
<keyword evidence="4" id="KW-0598">Phosphotransferase system</keyword>
<evidence type="ECO:0000313" key="11">
    <source>
        <dbReference type="Proteomes" id="UP000236449"/>
    </source>
</evidence>
<evidence type="ECO:0000259" key="7">
    <source>
        <dbReference type="PROSITE" id="PS51098"/>
    </source>
</evidence>
<comment type="caution">
    <text evidence="10">The sequence shown here is derived from an EMBL/GenBank/DDBJ whole genome shotgun (WGS) entry which is preliminary data.</text>
</comment>
<name>A0A2J8GWC5_VIBDI</name>
<dbReference type="GO" id="GO:0090563">
    <property type="term" value="F:protein-phosphocysteine-sugar phosphotransferase activity"/>
    <property type="evidence" value="ECO:0007669"/>
    <property type="project" value="TreeGrafter"/>
</dbReference>
<dbReference type="STRING" id="1348635.GCA_000740015_01694"/>
<dbReference type="EMBL" id="POSM01000039">
    <property type="protein sequence ID" value="PNH97909.1"/>
    <property type="molecule type" value="Genomic_DNA"/>
</dbReference>
<dbReference type="GO" id="GO:0008982">
    <property type="term" value="F:protein-N(PI)-phosphohistidine-sugar phosphotransferase activity"/>
    <property type="evidence" value="ECO:0007669"/>
    <property type="project" value="InterPro"/>
</dbReference>
<evidence type="ECO:0000313" key="9">
    <source>
        <dbReference type="EMBL" id="PNI06117.1"/>
    </source>
</evidence>
<dbReference type="Pfam" id="PF00367">
    <property type="entry name" value="PTS_EIIB"/>
    <property type="match status" value="1"/>
</dbReference>
<dbReference type="Proteomes" id="UP000248729">
    <property type="component" value="Unassembled WGS sequence"/>
</dbReference>
<dbReference type="EMBL" id="QLTR01000003">
    <property type="protein sequence ID" value="RAS67798.1"/>
    <property type="molecule type" value="Genomic_DNA"/>
</dbReference>
<dbReference type="GO" id="GO:0009401">
    <property type="term" value="P:phosphoenolpyruvate-dependent sugar phosphotransferase system"/>
    <property type="evidence" value="ECO:0007669"/>
    <property type="project" value="UniProtKB-KW"/>
</dbReference>
<evidence type="ECO:0000313" key="12">
    <source>
        <dbReference type="Proteomes" id="UP000236547"/>
    </source>
</evidence>
<evidence type="ECO:0000313" key="13">
    <source>
        <dbReference type="Proteomes" id="UP000248729"/>
    </source>
</evidence>
<reference evidence="11 12" key="1">
    <citation type="submission" date="2018-01" db="EMBL/GenBank/DDBJ databases">
        <title>Draft genome sequences of six Vibrio diazotrophicus strains isolated from deep-sea sediments of the Baltic Sea.</title>
        <authorList>
            <person name="Castillo D."/>
            <person name="Vandieken V."/>
            <person name="Chiang O."/>
            <person name="Middelboe M."/>
        </authorList>
    </citation>
    <scope>NUCLEOTIDE SEQUENCE [LARGE SCALE GENOMIC DNA]</scope>
    <source>
        <strain evidence="9 11">60.27F</strain>
        <strain evidence="8 12">65.10M</strain>
    </source>
</reference>
<dbReference type="Gene3D" id="3.30.1360.60">
    <property type="entry name" value="Glucose permease domain IIB"/>
    <property type="match status" value="1"/>
</dbReference>
<keyword evidence="3" id="KW-0808">Transferase</keyword>
<dbReference type="GO" id="GO:0005886">
    <property type="term" value="C:plasma membrane"/>
    <property type="evidence" value="ECO:0007669"/>
    <property type="project" value="TreeGrafter"/>
</dbReference>
<dbReference type="PROSITE" id="PS51098">
    <property type="entry name" value="PTS_EIIB_TYPE_1"/>
    <property type="match status" value="1"/>
</dbReference>
<dbReference type="InterPro" id="IPR036878">
    <property type="entry name" value="Glu_permease_IIB"/>
</dbReference>
<feature type="domain" description="PTS EIIB type-1" evidence="7">
    <location>
        <begin position="20"/>
        <end position="99"/>
    </location>
</feature>
<evidence type="ECO:0000256" key="6">
    <source>
        <dbReference type="PROSITE-ProRule" id="PRU00421"/>
    </source>
</evidence>
<organism evidence="10 13">
    <name type="scientific">Vibrio diazotrophicus</name>
    <dbReference type="NCBI Taxonomy" id="685"/>
    <lineage>
        <taxon>Bacteria</taxon>
        <taxon>Pseudomonadati</taxon>
        <taxon>Pseudomonadota</taxon>
        <taxon>Gammaproteobacteria</taxon>
        <taxon>Vibrionales</taxon>
        <taxon>Vibrionaceae</taxon>
        <taxon>Vibrio</taxon>
    </lineage>
</organism>
<dbReference type="PANTHER" id="PTHR30009:SF4">
    <property type="entry name" value="PTS SYSTEM N-ACETYLGLUCOSAMINE-SPECIFIC EIICBA COMPONENT"/>
    <property type="match status" value="1"/>
</dbReference>
<dbReference type="InterPro" id="IPR018113">
    <property type="entry name" value="PTrfase_EIIB_Cys"/>
</dbReference>
<protein>
    <submittedName>
        <fullName evidence="8">PTS glucose transporter subunit IIB</fullName>
    </submittedName>
    <submittedName>
        <fullName evidence="10">PTS system IIB component (Glc family)</fullName>
    </submittedName>
</protein>
<dbReference type="InterPro" id="IPR001996">
    <property type="entry name" value="PTS_IIB_1"/>
</dbReference>
<dbReference type="RefSeq" id="WP_042486233.1">
    <property type="nucleotide sequence ID" value="NZ_CBCRWT010000008.1"/>
</dbReference>
<dbReference type="OrthoDB" id="5875539at2"/>
<accession>A0A2J8GWC5</accession>
<dbReference type="AlphaFoldDB" id="A0A2J8GWC5"/>
<dbReference type="GO" id="GO:0016301">
    <property type="term" value="F:kinase activity"/>
    <property type="evidence" value="ECO:0007669"/>
    <property type="project" value="UniProtKB-KW"/>
</dbReference>
<evidence type="ECO:0000256" key="1">
    <source>
        <dbReference type="ARBA" id="ARBA00022448"/>
    </source>
</evidence>
<sequence>MIDKIRQFFNFLVRVNPNIGQETDGIVKAVGGLENIVHSGACATRLRLQLNDSALVDVDYLKCNGAFGVVLLDKSNVQIIYGVKANNYAQEIDARLQAL</sequence>
<dbReference type="Proteomes" id="UP000236547">
    <property type="component" value="Unassembled WGS sequence"/>
</dbReference>
<dbReference type="GO" id="GO:0015764">
    <property type="term" value="P:N-acetylglucosamine transport"/>
    <property type="evidence" value="ECO:0007669"/>
    <property type="project" value="TreeGrafter"/>
</dbReference>
<dbReference type="SUPFAM" id="SSF55604">
    <property type="entry name" value="Glucose permease domain IIB"/>
    <property type="match status" value="1"/>
</dbReference>